<dbReference type="AlphaFoldDB" id="A0A7J9F4I9"/>
<evidence type="ECO:0000313" key="3">
    <source>
        <dbReference type="Proteomes" id="UP000593568"/>
    </source>
</evidence>
<evidence type="ECO:0000259" key="1">
    <source>
        <dbReference type="Pfam" id="PF10536"/>
    </source>
</evidence>
<dbReference type="Pfam" id="PF10536">
    <property type="entry name" value="PMD"/>
    <property type="match status" value="1"/>
</dbReference>
<dbReference type="InterPro" id="IPR044824">
    <property type="entry name" value="MAIN-like"/>
</dbReference>
<accession>A0A7J9F4I9</accession>
<dbReference type="Proteomes" id="UP000593568">
    <property type="component" value="Unassembled WGS sequence"/>
</dbReference>
<comment type="caution">
    <text evidence="2">The sequence shown here is derived from an EMBL/GenBank/DDBJ whole genome shotgun (WGS) entry which is preliminary data.</text>
</comment>
<keyword evidence="3" id="KW-1185">Reference proteome</keyword>
<dbReference type="InterPro" id="IPR019557">
    <property type="entry name" value="AminoTfrase-like_pln_mobile"/>
</dbReference>
<dbReference type="EMBL" id="JABEZW010000011">
    <property type="protein sequence ID" value="MBA0780213.1"/>
    <property type="molecule type" value="Genomic_DNA"/>
</dbReference>
<evidence type="ECO:0000313" key="2">
    <source>
        <dbReference type="EMBL" id="MBA0780213.1"/>
    </source>
</evidence>
<dbReference type="GO" id="GO:0010073">
    <property type="term" value="P:meristem maintenance"/>
    <property type="evidence" value="ECO:0007669"/>
    <property type="project" value="InterPro"/>
</dbReference>
<protein>
    <recommendedName>
        <fullName evidence="1">Aminotransferase-like plant mobile domain-containing protein</fullName>
    </recommendedName>
</protein>
<feature type="non-terminal residue" evidence="2">
    <location>
        <position position="1"/>
    </location>
</feature>
<sequence>LQLGLPVDGLVTTGSVHATNWRDICEQLLGQRTTHSEAHPYDYRGSPNARQVTKSRPLRWLLKLINFREASELSWGSAVGWGRCTGRCVGRRTTNNQNRWLHDSTSIMGAIPTAIFTWNHGPSYVGLLDELRDMRLLLDQQLEAKFEWTPYSDPAIQECIPSKFLVNPNIWHIKVPLVVYVIVEMHKSDKVLQQFGFRQSIPVAPQDLENLHRESKAKGHNGAIDTAPSSTPMQESIPMVPPHLVSMTRLILVLILTPLFFTQAPHIAPHFLTSTSILGFAYGHPSLAYYASMSSTFLTTTMSMIKYRPSMFSVTTGV</sequence>
<dbReference type="PANTHER" id="PTHR46033">
    <property type="entry name" value="PROTEIN MAIN-LIKE 2"/>
    <property type="match status" value="1"/>
</dbReference>
<feature type="domain" description="Aminotransferase-like plant mobile" evidence="1">
    <location>
        <begin position="130"/>
        <end position="213"/>
    </location>
</feature>
<name>A0A7J9F4I9_9ROSI</name>
<reference evidence="2 3" key="1">
    <citation type="journal article" date="2019" name="Genome Biol. Evol.">
        <title>Insights into the evolution of the New World diploid cottons (Gossypium, subgenus Houzingenia) based on genome sequencing.</title>
        <authorList>
            <person name="Grover C.E."/>
            <person name="Arick M.A. 2nd"/>
            <person name="Thrash A."/>
            <person name="Conover J.L."/>
            <person name="Sanders W.S."/>
            <person name="Peterson D.G."/>
            <person name="Frelichowski J.E."/>
            <person name="Scheffler J.A."/>
            <person name="Scheffler B.E."/>
            <person name="Wendel J.F."/>
        </authorList>
    </citation>
    <scope>NUCLEOTIDE SEQUENCE [LARGE SCALE GENOMIC DNA]</scope>
    <source>
        <strain evidence="2">8</strain>
        <tissue evidence="2">Leaf</tissue>
    </source>
</reference>
<proteinExistence type="predicted"/>
<dbReference type="PANTHER" id="PTHR46033:SF8">
    <property type="entry name" value="PROTEIN MAINTENANCE OF MERISTEMS-LIKE"/>
    <property type="match status" value="1"/>
</dbReference>
<organism evidence="2 3">
    <name type="scientific">Gossypium trilobum</name>
    <dbReference type="NCBI Taxonomy" id="34281"/>
    <lineage>
        <taxon>Eukaryota</taxon>
        <taxon>Viridiplantae</taxon>
        <taxon>Streptophyta</taxon>
        <taxon>Embryophyta</taxon>
        <taxon>Tracheophyta</taxon>
        <taxon>Spermatophyta</taxon>
        <taxon>Magnoliopsida</taxon>
        <taxon>eudicotyledons</taxon>
        <taxon>Gunneridae</taxon>
        <taxon>Pentapetalae</taxon>
        <taxon>rosids</taxon>
        <taxon>malvids</taxon>
        <taxon>Malvales</taxon>
        <taxon>Malvaceae</taxon>
        <taxon>Malvoideae</taxon>
        <taxon>Gossypium</taxon>
    </lineage>
</organism>
<gene>
    <name evidence="2" type="ORF">Gotri_004343</name>
</gene>